<feature type="signal peptide" evidence="1">
    <location>
        <begin position="1"/>
        <end position="19"/>
    </location>
</feature>
<organism evidence="2 3">
    <name type="scientific">Aspergillus puulaauensis</name>
    <dbReference type="NCBI Taxonomy" id="1220207"/>
    <lineage>
        <taxon>Eukaryota</taxon>
        <taxon>Fungi</taxon>
        <taxon>Dikarya</taxon>
        <taxon>Ascomycota</taxon>
        <taxon>Pezizomycotina</taxon>
        <taxon>Eurotiomycetes</taxon>
        <taxon>Eurotiomycetidae</taxon>
        <taxon>Eurotiales</taxon>
        <taxon>Aspergillaceae</taxon>
        <taxon>Aspergillus</taxon>
    </lineage>
</organism>
<dbReference type="RefSeq" id="XP_041554681.1">
    <property type="nucleotide sequence ID" value="XM_041701836.1"/>
</dbReference>
<dbReference type="PANTHER" id="PTHR35605">
    <property type="entry name" value="ECP2 EFFECTOR PROTEIN DOMAIN-CONTAINING PROTEIN-RELATED"/>
    <property type="match status" value="1"/>
</dbReference>
<dbReference type="EMBL" id="AP024445">
    <property type="protein sequence ID" value="BCS22487.1"/>
    <property type="molecule type" value="Genomic_DNA"/>
</dbReference>
<evidence type="ECO:0000313" key="3">
    <source>
        <dbReference type="Proteomes" id="UP000654913"/>
    </source>
</evidence>
<dbReference type="Proteomes" id="UP000654913">
    <property type="component" value="Chromosome 3"/>
</dbReference>
<name>A0A7R7XJN1_9EURO</name>
<proteinExistence type="predicted"/>
<keyword evidence="1" id="KW-0732">Signal</keyword>
<evidence type="ECO:0000256" key="1">
    <source>
        <dbReference type="SAM" id="SignalP"/>
    </source>
</evidence>
<feature type="chain" id="PRO_5031443327" description="Secreted protein" evidence="1">
    <location>
        <begin position="20"/>
        <end position="132"/>
    </location>
</feature>
<protein>
    <recommendedName>
        <fullName evidence="4">Secreted protein</fullName>
    </recommendedName>
</protein>
<dbReference type="PANTHER" id="PTHR35605:SF1">
    <property type="entry name" value="ECP2 EFFECTOR PROTEIN DOMAIN-CONTAINING PROTEIN-RELATED"/>
    <property type="match status" value="1"/>
</dbReference>
<dbReference type="AlphaFoldDB" id="A0A7R7XJN1"/>
<evidence type="ECO:0008006" key="4">
    <source>
        <dbReference type="Google" id="ProtNLM"/>
    </source>
</evidence>
<sequence>MRLNTAISAIVMLATAVSGQHTVNCWGKALHADIKMFPEAISFIEHGPPTITVNPNGCKGLFCKDGMSVRFCTDSDEPRTMGKKNIADSVRVLSNECRDEYKGKTVAGGVVDHPDHWSVVVQGEDDLCKPLS</sequence>
<reference evidence="2" key="2">
    <citation type="submission" date="2021-02" db="EMBL/GenBank/DDBJ databases">
        <title>Aspergillus puulaauensis MK2 genome sequence.</title>
        <authorList>
            <person name="Futagami T."/>
            <person name="Mori K."/>
            <person name="Kadooka C."/>
            <person name="Tanaka T."/>
        </authorList>
    </citation>
    <scope>NUCLEOTIDE SEQUENCE</scope>
    <source>
        <strain evidence="2">MK2</strain>
    </source>
</reference>
<reference evidence="2" key="1">
    <citation type="submission" date="2021-01" db="EMBL/GenBank/DDBJ databases">
        <authorList>
            <consortium name="Aspergillus puulaauensis MK2 genome sequencing consortium"/>
            <person name="Kazuki M."/>
            <person name="Futagami T."/>
        </authorList>
    </citation>
    <scope>NUCLEOTIDE SEQUENCE</scope>
    <source>
        <strain evidence="2">MK2</strain>
    </source>
</reference>
<dbReference type="KEGG" id="apuu:APUU_30712A"/>
<accession>A0A7R7XJN1</accession>
<dbReference type="OrthoDB" id="4467589at2759"/>
<keyword evidence="3" id="KW-1185">Reference proteome</keyword>
<gene>
    <name evidence="2" type="ORF">APUU_30712A</name>
</gene>
<evidence type="ECO:0000313" key="2">
    <source>
        <dbReference type="EMBL" id="BCS22487.1"/>
    </source>
</evidence>
<dbReference type="GeneID" id="64972492"/>